<evidence type="ECO:0000256" key="6">
    <source>
        <dbReference type="SAM" id="Phobius"/>
    </source>
</evidence>
<name>A0A2J8A1A1_9CHLO</name>
<comment type="caution">
    <text evidence="7">The sequence shown here is derived from an EMBL/GenBank/DDBJ whole genome shotgun (WGS) entry which is preliminary data.</text>
</comment>
<feature type="transmembrane region" description="Helical" evidence="6">
    <location>
        <begin position="387"/>
        <end position="405"/>
    </location>
</feature>
<proteinExistence type="predicted"/>
<protein>
    <submittedName>
        <fullName evidence="7">Lysosomal amino acid transporter 1</fullName>
    </submittedName>
</protein>
<feature type="compositionally biased region" description="Low complexity" evidence="5">
    <location>
        <begin position="153"/>
        <end position="162"/>
    </location>
</feature>
<comment type="subcellular location">
    <subcellularLocation>
        <location evidence="1">Membrane</location>
        <topology evidence="1">Multi-pass membrane protein</topology>
    </subcellularLocation>
</comment>
<feature type="transmembrane region" description="Helical" evidence="6">
    <location>
        <begin position="63"/>
        <end position="82"/>
    </location>
</feature>
<dbReference type="Proteomes" id="UP000236333">
    <property type="component" value="Unassembled WGS sequence"/>
</dbReference>
<evidence type="ECO:0000313" key="8">
    <source>
        <dbReference type="Proteomes" id="UP000236333"/>
    </source>
</evidence>
<dbReference type="GO" id="GO:0098852">
    <property type="term" value="C:lytic vacuole membrane"/>
    <property type="evidence" value="ECO:0007669"/>
    <property type="project" value="UniProtKB-ARBA"/>
</dbReference>
<gene>
    <name evidence="7" type="ORF">TSOC_007361</name>
</gene>
<dbReference type="PANTHER" id="PTHR16201:SF34">
    <property type="entry name" value="LYSOSOMAL AMINO ACID TRANSPORTER 1"/>
    <property type="match status" value="1"/>
</dbReference>
<feature type="transmembrane region" description="Helical" evidence="6">
    <location>
        <begin position="426"/>
        <end position="444"/>
    </location>
</feature>
<keyword evidence="3 6" id="KW-1133">Transmembrane helix</keyword>
<dbReference type="InterPro" id="IPR006603">
    <property type="entry name" value="PQ-loop_rpt"/>
</dbReference>
<accession>A0A2J8A1A1</accession>
<evidence type="ECO:0000256" key="3">
    <source>
        <dbReference type="ARBA" id="ARBA00022989"/>
    </source>
</evidence>
<dbReference type="GO" id="GO:0015174">
    <property type="term" value="F:basic amino acid transmembrane transporter activity"/>
    <property type="evidence" value="ECO:0007669"/>
    <property type="project" value="TreeGrafter"/>
</dbReference>
<reference evidence="7 8" key="1">
    <citation type="journal article" date="2017" name="Mol. Biol. Evol.">
        <title>The 4-celled Tetrabaena socialis nuclear genome reveals the essential components for genetic control of cell number at the origin of multicellularity in the volvocine lineage.</title>
        <authorList>
            <person name="Featherston J."/>
            <person name="Arakaki Y."/>
            <person name="Hanschen E.R."/>
            <person name="Ferris P.J."/>
            <person name="Michod R.E."/>
            <person name="Olson B.J.S.C."/>
            <person name="Nozaki H."/>
            <person name="Durand P.M."/>
        </authorList>
    </citation>
    <scope>NUCLEOTIDE SEQUENCE [LARGE SCALE GENOMIC DNA]</scope>
    <source>
        <strain evidence="7 8">NIES-571</strain>
    </source>
</reference>
<dbReference type="FunFam" id="1.20.1280.290:FF:000009">
    <property type="entry name" value="PQ loop repeat family protein"/>
    <property type="match status" value="1"/>
</dbReference>
<feature type="transmembrane region" description="Helical" evidence="6">
    <location>
        <begin position="30"/>
        <end position="51"/>
    </location>
</feature>
<dbReference type="InterPro" id="IPR051415">
    <property type="entry name" value="LAAT-1"/>
</dbReference>
<dbReference type="Pfam" id="PF04193">
    <property type="entry name" value="PQ-loop"/>
    <property type="match status" value="2"/>
</dbReference>
<evidence type="ECO:0000256" key="1">
    <source>
        <dbReference type="ARBA" id="ARBA00004141"/>
    </source>
</evidence>
<keyword evidence="8" id="KW-1185">Reference proteome</keyword>
<keyword evidence="4 6" id="KW-0472">Membrane</keyword>
<feature type="compositionally biased region" description="Pro residues" evidence="5">
    <location>
        <begin position="210"/>
        <end position="227"/>
    </location>
</feature>
<organism evidence="7 8">
    <name type="scientific">Tetrabaena socialis</name>
    <dbReference type="NCBI Taxonomy" id="47790"/>
    <lineage>
        <taxon>Eukaryota</taxon>
        <taxon>Viridiplantae</taxon>
        <taxon>Chlorophyta</taxon>
        <taxon>core chlorophytes</taxon>
        <taxon>Chlorophyceae</taxon>
        <taxon>CS clade</taxon>
        <taxon>Chlamydomonadales</taxon>
        <taxon>Tetrabaenaceae</taxon>
        <taxon>Tetrabaena</taxon>
    </lineage>
</organism>
<feature type="compositionally biased region" description="Low complexity" evidence="5">
    <location>
        <begin position="228"/>
        <end position="239"/>
    </location>
</feature>
<dbReference type="SMART" id="SM00679">
    <property type="entry name" value="CTNS"/>
    <property type="match status" value="2"/>
</dbReference>
<evidence type="ECO:0000256" key="5">
    <source>
        <dbReference type="SAM" id="MobiDB-lite"/>
    </source>
</evidence>
<evidence type="ECO:0000256" key="4">
    <source>
        <dbReference type="ARBA" id="ARBA00023136"/>
    </source>
</evidence>
<feature type="transmembrane region" description="Helical" evidence="6">
    <location>
        <begin position="94"/>
        <end position="112"/>
    </location>
</feature>
<dbReference type="PANTHER" id="PTHR16201">
    <property type="entry name" value="SEVEN TRANSMEMBRANE PROTEIN 1-RELATED"/>
    <property type="match status" value="1"/>
</dbReference>
<evidence type="ECO:0000256" key="2">
    <source>
        <dbReference type="ARBA" id="ARBA00022692"/>
    </source>
</evidence>
<dbReference type="AlphaFoldDB" id="A0A2J8A1A1"/>
<keyword evidence="2 6" id="KW-0812">Transmembrane</keyword>
<dbReference type="EMBL" id="PGGS01000245">
    <property type="protein sequence ID" value="PNH06297.1"/>
    <property type="molecule type" value="Genomic_DNA"/>
</dbReference>
<feature type="region of interest" description="Disordered" evidence="5">
    <location>
        <begin position="203"/>
        <end position="239"/>
    </location>
</feature>
<dbReference type="OrthoDB" id="8048523at2759"/>
<feature type="compositionally biased region" description="Basic residues" evidence="5">
    <location>
        <begin position="121"/>
        <end position="150"/>
    </location>
</feature>
<dbReference type="Gene3D" id="1.20.1280.290">
    <property type="match status" value="2"/>
</dbReference>
<sequence length="499" mass="50518">MLGFEGCEQGASPWAQKYFRDCVYDVRDHVGFTLGLCSILVWLTAQLPQFISNIKNQSSEALSIWFLVEWFAGDTLNLLGCLIQGQQLPTTTILAAYFVLTDVMMLLQYIYYGAVQARRKRAHAKAQQRRRQHPHHHHHHHHGPGSHRHHDPAGAAGAASGSVTGADSINPSFNASARHLPDLDGALGLRAVAIRLAQDCDAPYSGPSTPGYPPSPSPGSEPGPAPARPAAAPAASGAGSSWRTAAVAVTTGVSVMCVAALALQHGGGAAGRGAGGGSEAAAWAGAGAGGGGGGGGAGLWGAAAAQPRMLHSLPFSLGAGGGGMGIGAASRRQLLLLGHAAASAAVAPLRTGGGGGGASPLLTADPPDAGGGGGGPSGHCSFINCDLALVAGTAMGYLSTVFYLASRISQIRKNIERSSTAGLSPIMFCLTISANLCTGISILLRLRSLKQLTDQAPWLCGTFGTISLDMTLLVQTRTLGKGGGGGAAEGGGEEAEPRA</sequence>
<evidence type="ECO:0000313" key="7">
    <source>
        <dbReference type="EMBL" id="PNH06297.1"/>
    </source>
</evidence>
<feature type="region of interest" description="Disordered" evidence="5">
    <location>
        <begin position="121"/>
        <end position="162"/>
    </location>
</feature>